<feature type="transmembrane region" description="Helical" evidence="1">
    <location>
        <begin position="157"/>
        <end position="178"/>
    </location>
</feature>
<reference evidence="3 4" key="1">
    <citation type="submission" date="2017-05" db="EMBL/GenBank/DDBJ databases">
        <title>Genome sequence of Pediococcus pentosaceus strain SRCM100892.</title>
        <authorList>
            <person name="Cho S.H."/>
        </authorList>
    </citation>
    <scope>NUCLEOTIDE SEQUENCE [LARGE SCALE GENOMIC DNA]</scope>
    <source>
        <strain evidence="3 4">SRCM100892</strain>
    </source>
</reference>
<keyword evidence="1" id="KW-0812">Transmembrane</keyword>
<gene>
    <name evidence="3" type="ORF">S100892_01535</name>
</gene>
<accession>A0A1Y0VRK8</accession>
<feature type="transmembrane region" description="Helical" evidence="1">
    <location>
        <begin position="9"/>
        <end position="28"/>
    </location>
</feature>
<evidence type="ECO:0000256" key="1">
    <source>
        <dbReference type="SAM" id="Phobius"/>
    </source>
</evidence>
<keyword evidence="1" id="KW-1133">Transmembrane helix</keyword>
<dbReference type="PANTHER" id="PTHR14969">
    <property type="entry name" value="SPHINGOSINE-1-PHOSPHATE PHOSPHOHYDROLASE"/>
    <property type="match status" value="1"/>
</dbReference>
<evidence type="ECO:0000313" key="3">
    <source>
        <dbReference type="EMBL" id="ARW20104.1"/>
    </source>
</evidence>
<sequence length="210" mass="23625">MHSRKYTHLLINILPTPLFILIVSLVIFKPSWVHAYDNSISSLVQSVQTPGFNQVVSIYTQLGNSIPYIIISLIVCLILILKHLKKAALFLACNIVLGNGLNHLIKQIIQRQRPEFRLISIGGYSFPSGHSVAAMVLFGSLIFITFQVVHHQLKRNLLALIYLILMLGIGLSRIYLNVHFPTDVTAGFLLGLIVLQFTTYLFYGRKIKNA</sequence>
<feature type="transmembrane region" description="Helical" evidence="1">
    <location>
        <begin position="88"/>
        <end position="109"/>
    </location>
</feature>
<dbReference type="EMBL" id="CP021474">
    <property type="protein sequence ID" value="ARW20104.1"/>
    <property type="molecule type" value="Genomic_DNA"/>
</dbReference>
<dbReference type="PANTHER" id="PTHR14969:SF13">
    <property type="entry name" value="AT30094P"/>
    <property type="match status" value="1"/>
</dbReference>
<keyword evidence="3" id="KW-0378">Hydrolase</keyword>
<dbReference type="CDD" id="cd03392">
    <property type="entry name" value="PAP2_like_2"/>
    <property type="match status" value="1"/>
</dbReference>
<feature type="transmembrane region" description="Helical" evidence="1">
    <location>
        <begin position="65"/>
        <end position="81"/>
    </location>
</feature>
<evidence type="ECO:0000313" key="4">
    <source>
        <dbReference type="Proteomes" id="UP000196118"/>
    </source>
</evidence>
<dbReference type="Proteomes" id="UP000196118">
    <property type="component" value="Chromosome"/>
</dbReference>
<dbReference type="EC" id="3.6.1.27" evidence="3"/>
<keyword evidence="1" id="KW-0472">Membrane</keyword>
<dbReference type="AlphaFoldDB" id="A0A1Y0VRK8"/>
<feature type="transmembrane region" description="Helical" evidence="1">
    <location>
        <begin position="184"/>
        <end position="203"/>
    </location>
</feature>
<protein>
    <submittedName>
        <fullName evidence="3">Undecaprenyl-diphosphate phosphatase</fullName>
        <ecNumber evidence="3">3.6.1.27</ecNumber>
    </submittedName>
</protein>
<proteinExistence type="predicted"/>
<dbReference type="InterPro" id="IPR000326">
    <property type="entry name" value="PAP2/HPO"/>
</dbReference>
<feature type="domain" description="Phosphatidic acid phosphatase type 2/haloperoxidase" evidence="2">
    <location>
        <begin position="88"/>
        <end position="199"/>
    </location>
</feature>
<dbReference type="GO" id="GO:0050380">
    <property type="term" value="F:undecaprenyl-diphosphatase activity"/>
    <property type="evidence" value="ECO:0007669"/>
    <property type="project" value="UniProtKB-EC"/>
</dbReference>
<dbReference type="Gene3D" id="1.20.144.10">
    <property type="entry name" value="Phosphatidic acid phosphatase type 2/haloperoxidase"/>
    <property type="match status" value="2"/>
</dbReference>
<organism evidence="3 4">
    <name type="scientific">Pediococcus pentosaceus</name>
    <dbReference type="NCBI Taxonomy" id="1255"/>
    <lineage>
        <taxon>Bacteria</taxon>
        <taxon>Bacillati</taxon>
        <taxon>Bacillota</taxon>
        <taxon>Bacilli</taxon>
        <taxon>Lactobacillales</taxon>
        <taxon>Lactobacillaceae</taxon>
        <taxon>Pediococcus</taxon>
    </lineage>
</organism>
<evidence type="ECO:0000259" key="2">
    <source>
        <dbReference type="SMART" id="SM00014"/>
    </source>
</evidence>
<dbReference type="Pfam" id="PF01569">
    <property type="entry name" value="PAP2"/>
    <property type="match status" value="1"/>
</dbReference>
<feature type="transmembrane region" description="Helical" evidence="1">
    <location>
        <begin position="129"/>
        <end position="150"/>
    </location>
</feature>
<dbReference type="SMART" id="SM00014">
    <property type="entry name" value="acidPPc"/>
    <property type="match status" value="1"/>
</dbReference>
<dbReference type="InterPro" id="IPR036938">
    <property type="entry name" value="PAP2/HPO_sf"/>
</dbReference>
<dbReference type="SUPFAM" id="SSF48317">
    <property type="entry name" value="Acid phosphatase/Vanadium-dependent haloperoxidase"/>
    <property type="match status" value="1"/>
</dbReference>
<name>A0A1Y0VRK8_PEDPE</name>